<feature type="region of interest" description="Disordered" evidence="1">
    <location>
        <begin position="105"/>
        <end position="267"/>
    </location>
</feature>
<dbReference type="STRING" id="947166.A0A1D1VG75"/>
<gene>
    <name evidence="2" type="primary">RvY_11476-1</name>
    <name evidence="2" type="synonym">RvY_11476.1</name>
    <name evidence="2" type="ORF">RvY_11476</name>
</gene>
<dbReference type="OrthoDB" id="6107953at2759"/>
<name>A0A1D1VG75_RAMVA</name>
<feature type="compositionally biased region" description="Low complexity" evidence="1">
    <location>
        <begin position="18"/>
        <end position="27"/>
    </location>
</feature>
<evidence type="ECO:0008006" key="4">
    <source>
        <dbReference type="Google" id="ProtNLM"/>
    </source>
</evidence>
<organism evidence="2 3">
    <name type="scientific">Ramazzottius varieornatus</name>
    <name type="common">Water bear</name>
    <name type="synonym">Tardigrade</name>
    <dbReference type="NCBI Taxonomy" id="947166"/>
    <lineage>
        <taxon>Eukaryota</taxon>
        <taxon>Metazoa</taxon>
        <taxon>Ecdysozoa</taxon>
        <taxon>Tardigrada</taxon>
        <taxon>Eutardigrada</taxon>
        <taxon>Parachela</taxon>
        <taxon>Hypsibioidea</taxon>
        <taxon>Ramazzottiidae</taxon>
        <taxon>Ramazzottius</taxon>
    </lineage>
</organism>
<dbReference type="EMBL" id="BDGG01000006">
    <property type="protein sequence ID" value="GAV00657.1"/>
    <property type="molecule type" value="Genomic_DNA"/>
</dbReference>
<proteinExistence type="predicted"/>
<sequence length="446" mass="47016">MADTDGIPSAPPAPPMPSSLSSSSLSATRSGAPPPPPPPGMGLTPTYKELKEQSFQEQQMANLPSGLLTTAAKADKKPFSYTPVGLSAADLKSPSLIRNEKLAAGDTGTIVPGIPRGPTHYRAFNGITPPSPGIGGSASSSPAPRRRTNSTSSSVRSDDDPDMPRYKGVNGEKAAPIQSRSFKILQWMTGADQDDDSVSQSSPTPASANETDEMRFGSYNRQTSIPSRTFQAVDRMTSASPQPAGSSLYGRSASPSPYGRTPEPAEPFRTDLTEEQASNLRYGGAGIPSRSFQMLQNMTESGTVPVGNALQPNQRNSAINNSYGYQTYSIPVSQIPDPSPHDFKYQGPQYSTYELPNPRNPAANSVATKYSTSINVGSNSTAGRSFAVNHNSPYAQSATSPSPYGVTQQSGAVQPGYYGTSSFPARNVQYSQVPTGYTAGSGVSDF</sequence>
<dbReference type="AlphaFoldDB" id="A0A1D1VG75"/>
<feature type="compositionally biased region" description="Polar residues" evidence="1">
    <location>
        <begin position="393"/>
        <end position="412"/>
    </location>
</feature>
<protein>
    <recommendedName>
        <fullName evidence="4">Zasp-like motif domain-containing protein</fullName>
    </recommendedName>
</protein>
<evidence type="ECO:0000256" key="1">
    <source>
        <dbReference type="SAM" id="MobiDB-lite"/>
    </source>
</evidence>
<feature type="compositionally biased region" description="Basic and acidic residues" evidence="1">
    <location>
        <begin position="156"/>
        <end position="165"/>
    </location>
</feature>
<evidence type="ECO:0000313" key="2">
    <source>
        <dbReference type="EMBL" id="GAV00657.1"/>
    </source>
</evidence>
<feature type="compositionally biased region" description="Low complexity" evidence="1">
    <location>
        <begin position="137"/>
        <end position="155"/>
    </location>
</feature>
<evidence type="ECO:0000313" key="3">
    <source>
        <dbReference type="Proteomes" id="UP000186922"/>
    </source>
</evidence>
<dbReference type="Proteomes" id="UP000186922">
    <property type="component" value="Unassembled WGS sequence"/>
</dbReference>
<feature type="region of interest" description="Disordered" evidence="1">
    <location>
        <begin position="393"/>
        <end position="446"/>
    </location>
</feature>
<comment type="caution">
    <text evidence="2">The sequence shown here is derived from an EMBL/GenBank/DDBJ whole genome shotgun (WGS) entry which is preliminary data.</text>
</comment>
<accession>A0A1D1VG75</accession>
<reference evidence="2 3" key="1">
    <citation type="journal article" date="2016" name="Nat. Commun.">
        <title>Extremotolerant tardigrade genome and improved radiotolerance of human cultured cells by tardigrade-unique protein.</title>
        <authorList>
            <person name="Hashimoto T."/>
            <person name="Horikawa D.D."/>
            <person name="Saito Y."/>
            <person name="Kuwahara H."/>
            <person name="Kozuka-Hata H."/>
            <person name="Shin-I T."/>
            <person name="Minakuchi Y."/>
            <person name="Ohishi K."/>
            <person name="Motoyama A."/>
            <person name="Aizu T."/>
            <person name="Enomoto A."/>
            <person name="Kondo K."/>
            <person name="Tanaka S."/>
            <person name="Hara Y."/>
            <person name="Koshikawa S."/>
            <person name="Sagara H."/>
            <person name="Miura T."/>
            <person name="Yokobori S."/>
            <person name="Miyagawa K."/>
            <person name="Suzuki Y."/>
            <person name="Kubo T."/>
            <person name="Oyama M."/>
            <person name="Kohara Y."/>
            <person name="Fujiyama A."/>
            <person name="Arakawa K."/>
            <person name="Katayama T."/>
            <person name="Toyoda A."/>
            <person name="Kunieda T."/>
        </authorList>
    </citation>
    <scope>NUCLEOTIDE SEQUENCE [LARGE SCALE GENOMIC DNA]</scope>
    <source>
        <strain evidence="2 3">YOKOZUNA-1</strain>
    </source>
</reference>
<feature type="compositionally biased region" description="Polar residues" evidence="1">
    <location>
        <begin position="219"/>
        <end position="230"/>
    </location>
</feature>
<keyword evidence="3" id="KW-1185">Reference proteome</keyword>
<feature type="compositionally biased region" description="Polar residues" evidence="1">
    <location>
        <begin position="419"/>
        <end position="435"/>
    </location>
</feature>
<feature type="region of interest" description="Disordered" evidence="1">
    <location>
        <begin position="1"/>
        <end position="46"/>
    </location>
</feature>